<dbReference type="InterPro" id="IPR001567">
    <property type="entry name" value="Pept_M3A_M3B_dom"/>
</dbReference>
<organism evidence="12 13">
    <name type="scientific">Tribonema minus</name>
    <dbReference type="NCBI Taxonomy" id="303371"/>
    <lineage>
        <taxon>Eukaryota</taxon>
        <taxon>Sar</taxon>
        <taxon>Stramenopiles</taxon>
        <taxon>Ochrophyta</taxon>
        <taxon>PX clade</taxon>
        <taxon>Xanthophyceae</taxon>
        <taxon>Tribonematales</taxon>
        <taxon>Tribonemataceae</taxon>
        <taxon>Tribonema</taxon>
    </lineage>
</organism>
<dbReference type="GO" id="GO:0046872">
    <property type="term" value="F:metal ion binding"/>
    <property type="evidence" value="ECO:0007669"/>
    <property type="project" value="UniProtKB-UniRule"/>
</dbReference>
<gene>
    <name evidence="12" type="ORF">JKP88DRAFT_269442</name>
</gene>
<sequence>MAGVTGLNSPEDFMRLAKVAVGECETIRARMTPAHGQVPSGTRALEQLRDLDRISNTICGVIDAAEFARNVHADPAFREAAEETFDALSGYIQDLNTDSSLHAVLQSMTSCDASMAGFTEEQRRTATLLQSEFERDGIHLPAQERAAIAALQGEILRLETAFNTNISAPDAGGVVEVPLDAATCSAVLRGARDPRIRRQVLRSQNAACAQANAKVLEDLVDARQRLASSLGFDSFAHRSAVDKMLQSPDEVLAFLEDLSSSVKGKARDELQQLQDLKTEVEGEAAGPVQPWDLHFYMGHAKARRYRLDGSAISSYFTLDGCVAGLAKLCEGLFGIRLEERALAEGEAWDGGAARAAGAVAVRKLALSHPTKGDLGTVYLDLGARPGKFVHAAHYTIRCGVLYQRPIVALVASFGLPEASHGQRLLSHGELETLLHEFGHALHSLLSRTEFQHASGTRAPVDWVEVPSHLLEYFAWDERCLGLLSGHHATREPLPPDVARALRASKGMFAGLETQQQVLFASVDQQLFGRRSSDAASVESVVNSAQQKFRATLPGEGGPAGAWHCRFAHFTGYGAGYYSYLYDRVLAANIWQKRFAAEPLSREAGERFWRSILAHGGARDPHHMLSDMLGGDKPSPDCLLREWGVE</sequence>
<evidence type="ECO:0000256" key="8">
    <source>
        <dbReference type="ARBA" id="ARBA00023049"/>
    </source>
</evidence>
<evidence type="ECO:0000259" key="11">
    <source>
        <dbReference type="Pfam" id="PF01432"/>
    </source>
</evidence>
<keyword evidence="3 10" id="KW-0645">Protease</keyword>
<evidence type="ECO:0000256" key="10">
    <source>
        <dbReference type="RuleBase" id="RU003435"/>
    </source>
</evidence>
<evidence type="ECO:0000256" key="4">
    <source>
        <dbReference type="ARBA" id="ARBA00022723"/>
    </source>
</evidence>
<keyword evidence="13" id="KW-1185">Reference proteome</keyword>
<dbReference type="InterPro" id="IPR033851">
    <property type="entry name" value="M3A_MIP"/>
</dbReference>
<dbReference type="GO" id="GO:0005739">
    <property type="term" value="C:mitochondrion"/>
    <property type="evidence" value="ECO:0007669"/>
    <property type="project" value="UniProtKB-SubCell"/>
</dbReference>
<reference evidence="12" key="1">
    <citation type="submission" date="2021-02" db="EMBL/GenBank/DDBJ databases">
        <title>First Annotated Genome of the Yellow-green Alga Tribonema minus.</title>
        <authorList>
            <person name="Mahan K.M."/>
        </authorList>
    </citation>
    <scope>NUCLEOTIDE SEQUENCE</scope>
    <source>
        <strain evidence="12">UTEX B ZZ1240</strain>
    </source>
</reference>
<evidence type="ECO:0000256" key="2">
    <source>
        <dbReference type="ARBA" id="ARBA00006040"/>
    </source>
</evidence>
<evidence type="ECO:0000256" key="1">
    <source>
        <dbReference type="ARBA" id="ARBA00004173"/>
    </source>
</evidence>
<dbReference type="InterPro" id="IPR024077">
    <property type="entry name" value="Neurolysin/TOP_dom2"/>
</dbReference>
<evidence type="ECO:0000313" key="13">
    <source>
        <dbReference type="Proteomes" id="UP000664859"/>
    </source>
</evidence>
<dbReference type="AlphaFoldDB" id="A0A835ZB07"/>
<name>A0A835ZB07_9STRA</name>
<dbReference type="Gene3D" id="1.10.1370.10">
    <property type="entry name" value="Neurolysin, domain 3"/>
    <property type="match status" value="1"/>
</dbReference>
<dbReference type="InterPro" id="IPR045090">
    <property type="entry name" value="Pept_M3A_M3B"/>
</dbReference>
<dbReference type="GO" id="GO:0006508">
    <property type="term" value="P:proteolysis"/>
    <property type="evidence" value="ECO:0007669"/>
    <property type="project" value="UniProtKB-KW"/>
</dbReference>
<dbReference type="Gene3D" id="3.40.390.10">
    <property type="entry name" value="Collagenase (Catalytic Domain)"/>
    <property type="match status" value="1"/>
</dbReference>
<comment type="cofactor">
    <cofactor evidence="10">
        <name>Zn(2+)</name>
        <dbReference type="ChEBI" id="CHEBI:29105"/>
    </cofactor>
    <text evidence="10">Binds 1 zinc ion.</text>
</comment>
<dbReference type="GO" id="GO:0006518">
    <property type="term" value="P:peptide metabolic process"/>
    <property type="evidence" value="ECO:0007669"/>
    <property type="project" value="TreeGrafter"/>
</dbReference>
<dbReference type="CDD" id="cd06457">
    <property type="entry name" value="M3A_MIP"/>
    <property type="match status" value="1"/>
</dbReference>
<dbReference type="PANTHER" id="PTHR11804">
    <property type="entry name" value="PROTEASE M3 THIMET OLIGOPEPTIDASE-RELATED"/>
    <property type="match status" value="1"/>
</dbReference>
<keyword evidence="9" id="KW-0496">Mitochondrion</keyword>
<proteinExistence type="inferred from homology"/>
<keyword evidence="8 10" id="KW-0482">Metalloprotease</keyword>
<keyword evidence="5 10" id="KW-0378">Hydrolase</keyword>
<dbReference type="InterPro" id="IPR024079">
    <property type="entry name" value="MetalloPept_cat_dom_sf"/>
</dbReference>
<evidence type="ECO:0000313" key="12">
    <source>
        <dbReference type="EMBL" id="KAG5189119.1"/>
    </source>
</evidence>
<dbReference type="SUPFAM" id="SSF55486">
    <property type="entry name" value="Metalloproteases ('zincins'), catalytic domain"/>
    <property type="match status" value="1"/>
</dbReference>
<dbReference type="EMBL" id="JAFCMP010000057">
    <property type="protein sequence ID" value="KAG5189119.1"/>
    <property type="molecule type" value="Genomic_DNA"/>
</dbReference>
<evidence type="ECO:0000256" key="3">
    <source>
        <dbReference type="ARBA" id="ARBA00022670"/>
    </source>
</evidence>
<accession>A0A835ZB07</accession>
<dbReference type="PANTHER" id="PTHR11804:SF79">
    <property type="entry name" value="MITOCHONDRIAL INTERMEDIATE PEPTIDASE"/>
    <property type="match status" value="1"/>
</dbReference>
<evidence type="ECO:0000256" key="9">
    <source>
        <dbReference type="ARBA" id="ARBA00023128"/>
    </source>
</evidence>
<keyword evidence="6 10" id="KW-0862">Zinc</keyword>
<protein>
    <submittedName>
        <fullName evidence="12">Putative mitochondrial intermediate peptidase</fullName>
    </submittedName>
</protein>
<comment type="similarity">
    <text evidence="2 10">Belongs to the peptidase M3 family.</text>
</comment>
<evidence type="ECO:0000256" key="5">
    <source>
        <dbReference type="ARBA" id="ARBA00022801"/>
    </source>
</evidence>
<dbReference type="GO" id="GO:0004222">
    <property type="term" value="F:metalloendopeptidase activity"/>
    <property type="evidence" value="ECO:0007669"/>
    <property type="project" value="InterPro"/>
</dbReference>
<feature type="domain" description="Peptidase M3A/M3B catalytic" evidence="11">
    <location>
        <begin position="190"/>
        <end position="642"/>
    </location>
</feature>
<evidence type="ECO:0000256" key="7">
    <source>
        <dbReference type="ARBA" id="ARBA00022946"/>
    </source>
</evidence>
<dbReference type="OrthoDB" id="17530at2759"/>
<dbReference type="Proteomes" id="UP000664859">
    <property type="component" value="Unassembled WGS sequence"/>
</dbReference>
<keyword evidence="4 10" id="KW-0479">Metal-binding</keyword>
<evidence type="ECO:0000256" key="6">
    <source>
        <dbReference type="ARBA" id="ARBA00022833"/>
    </source>
</evidence>
<keyword evidence="7" id="KW-0809">Transit peptide</keyword>
<dbReference type="Pfam" id="PF01432">
    <property type="entry name" value="Peptidase_M3"/>
    <property type="match status" value="1"/>
</dbReference>
<comment type="caution">
    <text evidence="12">The sequence shown here is derived from an EMBL/GenBank/DDBJ whole genome shotgun (WGS) entry which is preliminary data.</text>
</comment>
<comment type="subcellular location">
    <subcellularLocation>
        <location evidence="1">Mitochondrion</location>
    </subcellularLocation>
</comment>